<protein>
    <submittedName>
        <fullName evidence="1">Uncharacterized protein</fullName>
    </submittedName>
</protein>
<evidence type="ECO:0000313" key="2">
    <source>
        <dbReference type="Proteomes" id="UP000003162"/>
    </source>
</evidence>
<dbReference type="HOGENOM" id="CLU_3010158_0_0_9"/>
<dbReference type="AlphaFoldDB" id="A8SJP9"/>
<name>A8SJP9_9FIRM</name>
<reference evidence="1 2" key="1">
    <citation type="submission" date="2007-09" db="EMBL/GenBank/DDBJ databases">
        <title>Draft genome sequence of Peptostreptococcus micros (ATCC 33270).</title>
        <authorList>
            <person name="Sudarsanam P."/>
            <person name="Ley R."/>
            <person name="Guruge J."/>
            <person name="Turnbaugh P.J."/>
            <person name="Mahowald M."/>
            <person name="Liep D."/>
            <person name="Gordon J."/>
        </authorList>
    </citation>
    <scope>NUCLEOTIDE SEQUENCE [LARGE SCALE GENOMIC DNA]</scope>
    <source>
        <strain evidence="1 2">ATCC 33270</strain>
    </source>
</reference>
<reference evidence="1 2" key="2">
    <citation type="submission" date="2007-09" db="EMBL/GenBank/DDBJ databases">
        <authorList>
            <person name="Fulton L."/>
            <person name="Clifton S."/>
            <person name="Fulton B."/>
            <person name="Xu J."/>
            <person name="Minx P."/>
            <person name="Pepin K.H."/>
            <person name="Johnson M."/>
            <person name="Thiruvilangam P."/>
            <person name="Bhonagiri V."/>
            <person name="Nash W.E."/>
            <person name="Mardis E.R."/>
            <person name="Wilson R.K."/>
        </authorList>
    </citation>
    <scope>NUCLEOTIDE SEQUENCE [LARGE SCALE GENOMIC DNA]</scope>
    <source>
        <strain evidence="1 2">ATCC 33270</strain>
    </source>
</reference>
<organism evidence="1 2">
    <name type="scientific">Parvimonas micra ATCC 33270</name>
    <dbReference type="NCBI Taxonomy" id="411465"/>
    <lineage>
        <taxon>Bacteria</taxon>
        <taxon>Bacillati</taxon>
        <taxon>Bacillota</taxon>
        <taxon>Tissierellia</taxon>
        <taxon>Tissierellales</taxon>
        <taxon>Peptoniphilaceae</taxon>
        <taxon>Parvimonas</taxon>
    </lineage>
</organism>
<proteinExistence type="predicted"/>
<dbReference type="Proteomes" id="UP000003162">
    <property type="component" value="Unassembled WGS sequence"/>
</dbReference>
<gene>
    <name evidence="1" type="ORF">PEPMIC_00369</name>
</gene>
<accession>A8SJP9</accession>
<dbReference type="RefSeq" id="WP_004832256.1">
    <property type="nucleotide sequence ID" value="NZ_DS483516.1"/>
</dbReference>
<evidence type="ECO:0000313" key="1">
    <source>
        <dbReference type="EMBL" id="EDP24520.1"/>
    </source>
</evidence>
<dbReference type="EMBL" id="ABEE02000015">
    <property type="protein sequence ID" value="EDP24520.1"/>
    <property type="molecule type" value="Genomic_DNA"/>
</dbReference>
<sequence>MDTPKFESKENKLIKKIDSLSLEDQKNISIDEFNPEMYSCEADGSCSNGHIHIDPI</sequence>
<dbReference type="GeneID" id="93385706"/>
<comment type="caution">
    <text evidence="1">The sequence shown here is derived from an EMBL/GenBank/DDBJ whole genome shotgun (WGS) entry which is preliminary data.</text>
</comment>